<evidence type="ECO:0000256" key="1">
    <source>
        <dbReference type="SAM" id="Coils"/>
    </source>
</evidence>
<protein>
    <submittedName>
        <fullName evidence="5">AAA family ATPase</fullName>
    </submittedName>
</protein>
<feature type="transmembrane region" description="Helical" evidence="3">
    <location>
        <begin position="527"/>
        <end position="544"/>
    </location>
</feature>
<feature type="domain" description="YhaN AAA" evidence="4">
    <location>
        <begin position="21"/>
        <end position="231"/>
    </location>
</feature>
<reference evidence="6" key="1">
    <citation type="submission" date="2023-09" db="EMBL/GenBank/DDBJ databases">
        <title>Paenibacillus sp. chi10 Genome sequencing and assembly.</title>
        <authorList>
            <person name="Kim I."/>
        </authorList>
    </citation>
    <scope>NUCLEOTIDE SEQUENCE [LARGE SCALE GENOMIC DNA]</scope>
    <source>
        <strain evidence="6">chi10</strain>
    </source>
</reference>
<keyword evidence="6" id="KW-1185">Reference proteome</keyword>
<dbReference type="Pfam" id="PF13514">
    <property type="entry name" value="AAA_27"/>
    <property type="match status" value="1"/>
</dbReference>
<feature type="coiled-coil region" evidence="1">
    <location>
        <begin position="430"/>
        <end position="457"/>
    </location>
</feature>
<feature type="transmembrane region" description="Helical" evidence="3">
    <location>
        <begin position="549"/>
        <end position="569"/>
    </location>
</feature>
<dbReference type="AlphaFoldDB" id="A0AAJ2JWR3"/>
<evidence type="ECO:0000256" key="3">
    <source>
        <dbReference type="SAM" id="Phobius"/>
    </source>
</evidence>
<keyword evidence="1" id="KW-0175">Coiled coil</keyword>
<evidence type="ECO:0000259" key="4">
    <source>
        <dbReference type="Pfam" id="PF13514"/>
    </source>
</evidence>
<proteinExistence type="predicted"/>
<gene>
    <name evidence="5" type="ORF">RQP50_05115</name>
</gene>
<feature type="region of interest" description="Disordered" evidence="2">
    <location>
        <begin position="492"/>
        <end position="517"/>
    </location>
</feature>
<evidence type="ECO:0000313" key="6">
    <source>
        <dbReference type="Proteomes" id="UP001250538"/>
    </source>
</evidence>
<feature type="compositionally biased region" description="Basic and acidic residues" evidence="2">
    <location>
        <begin position="493"/>
        <end position="510"/>
    </location>
</feature>
<organism evidence="5 6">
    <name type="scientific">Paenibacillus suaedae</name>
    <dbReference type="NCBI Taxonomy" id="3077233"/>
    <lineage>
        <taxon>Bacteria</taxon>
        <taxon>Bacillati</taxon>
        <taxon>Bacillota</taxon>
        <taxon>Bacilli</taxon>
        <taxon>Bacillales</taxon>
        <taxon>Paenibacillaceae</taxon>
        <taxon>Paenibacillus</taxon>
    </lineage>
</organism>
<dbReference type="Proteomes" id="UP001250538">
    <property type="component" value="Unassembled WGS sequence"/>
</dbReference>
<dbReference type="Gene3D" id="3.40.50.300">
    <property type="entry name" value="P-loop containing nucleotide triphosphate hydrolases"/>
    <property type="match status" value="2"/>
</dbReference>
<dbReference type="PANTHER" id="PTHR41259:SF1">
    <property type="entry name" value="DOUBLE-STRAND BREAK REPAIR RAD50 ATPASE, PUTATIVE-RELATED"/>
    <property type="match status" value="1"/>
</dbReference>
<accession>A0AAJ2JWR3</accession>
<dbReference type="EMBL" id="JAVYAA010000001">
    <property type="protein sequence ID" value="MDT8975623.1"/>
    <property type="molecule type" value="Genomic_DNA"/>
</dbReference>
<feature type="coiled-coil region" evidence="1">
    <location>
        <begin position="313"/>
        <end position="387"/>
    </location>
</feature>
<feature type="coiled-coil region" evidence="1">
    <location>
        <begin position="223"/>
        <end position="257"/>
    </location>
</feature>
<dbReference type="SUPFAM" id="SSF52540">
    <property type="entry name" value="P-loop containing nucleoside triphosphate hydrolases"/>
    <property type="match status" value="1"/>
</dbReference>
<evidence type="ECO:0000313" key="5">
    <source>
        <dbReference type="EMBL" id="MDT8975623.1"/>
    </source>
</evidence>
<dbReference type="RefSeq" id="WP_315743698.1">
    <property type="nucleotide sequence ID" value="NZ_JAVYAA010000001.1"/>
</dbReference>
<sequence>MGAGSDAVSRGVAPERGEASMKILQIHLMGYGGFRDAVIPLAERGSNMGITLLYGPNEAGKSTITYFIRDMLYGLPKRRSSHTRYVPSEGAVYGGRMSVLDRSGAEWTIERWERDGSLHTSIRKVSATGVLTDISQSQLEDELLGGLNAGLFCRLFGITLDELQELQTLQDDEVGAYLYDTGLYGGRGITEAERWLQQSMDGLFRPRGRNQLINQTLHTMDKLERVQREAHRHAGKLSELEEQLTRIELELNQCVEQRIVQREELAKAERASGVADTWIRYIAAKQELDEQPTDLSIRLPELAAQWRELDRKLDDTEAACRGIEEKRQAAADRKKGKEPFKQLLDLESETRRLAQLTDTVQHWREAAGEAEVECNAAEAELWRLSRQTDSSWTPEMLLASKTSSYLEQAQLAERRADSCRLAIAQSEAGMEHAVREAELATKEYDDAKMQLKRCETAGVNGSGFAPNEGSAVDIACAEQSLADAVRVWNASSDGKEHVPTPERVHNESYSRRNRNAPRPQKFAHSRIIYGFGLGVVLLAAGLGWMAQQWLMALVIALVGLAATAVMAYVSSQSPPHSSDKADVMARSESAQDGLEHAIRVHAEALRQLLQPYLSSTARSIPDAGIDELRRTAQEVGAWHRERLHVQERCRSLYETVIVTERRCRLLTAELDAAHKKEEGRLRDWHAWLDQENLPERLTPAGVKEHCRRWEQAEEVEQQRHRAAVKHARLLGQLELFEQDCNSLLHTAQHLITTRAQQAMKANDTGSWKEGTEAVFQYGVAAHDEGVELLTGSMIGGLFRLLERIEREQAIEQEYQQLLLHSSSLDDEWKEKHIHASQMQETMNKLLLEAGVNTGFELLHCADAYNYKLELERQVRELEAVLYRGGERTAFRPMEELLIQYDGRELEQRCISIARQMEQLDTRIRELEGRKGRLEQELERLKQEVEGASHHQEIALQESKLDEQASRYAILALAKTLMLHTRRLYEEEKQPAVLKRAAHYMEQMSAGRYTRVLIPFGEKTIALARPDGQVVWSHHFSRGTAEQVYLAIRFALAEALTNRASVPFVLDDILVNFDQERLGLAAKALIALSDSHHVMMTTCHPHVVDLIKRELPEVRLIEMQRLAYSS</sequence>
<comment type="caution">
    <text evidence="5">The sequence shown here is derived from an EMBL/GenBank/DDBJ whole genome shotgun (WGS) entry which is preliminary data.</text>
</comment>
<evidence type="ECO:0000256" key="2">
    <source>
        <dbReference type="SAM" id="MobiDB-lite"/>
    </source>
</evidence>
<keyword evidence="3" id="KW-0812">Transmembrane</keyword>
<feature type="coiled-coil region" evidence="1">
    <location>
        <begin position="909"/>
        <end position="957"/>
    </location>
</feature>
<dbReference type="InterPro" id="IPR038734">
    <property type="entry name" value="YhaN_AAA"/>
</dbReference>
<keyword evidence="3" id="KW-1133">Transmembrane helix</keyword>
<keyword evidence="3" id="KW-0472">Membrane</keyword>
<dbReference type="PANTHER" id="PTHR41259">
    <property type="entry name" value="DOUBLE-STRAND BREAK REPAIR RAD50 ATPASE, PUTATIVE-RELATED"/>
    <property type="match status" value="1"/>
</dbReference>
<dbReference type="InterPro" id="IPR027417">
    <property type="entry name" value="P-loop_NTPase"/>
</dbReference>
<name>A0AAJ2JWR3_9BACL</name>